<dbReference type="AlphaFoldDB" id="B3DWJ4"/>
<evidence type="ECO:0000313" key="2">
    <source>
        <dbReference type="Proteomes" id="UP000009149"/>
    </source>
</evidence>
<protein>
    <submittedName>
        <fullName evidence="1">Uncharacterized protein</fullName>
    </submittedName>
</protein>
<sequence>MAIRSKDVQKSQVCFCLICLLEDTSGKEKELSSSFHGSEKDFGF</sequence>
<dbReference type="EMBL" id="CP000975">
    <property type="protein sequence ID" value="ACD82089.1"/>
    <property type="molecule type" value="Genomic_DNA"/>
</dbReference>
<accession>B3DWJ4</accession>
<gene>
    <name evidence="1" type="ordered locus">Minf_0029</name>
</gene>
<dbReference type="KEGG" id="min:Minf_0029"/>
<dbReference type="HOGENOM" id="CLU_3218500_0_0_0"/>
<evidence type="ECO:0000313" key="1">
    <source>
        <dbReference type="EMBL" id="ACD82089.1"/>
    </source>
</evidence>
<dbReference type="Proteomes" id="UP000009149">
    <property type="component" value="Chromosome"/>
</dbReference>
<name>B3DWJ4_METI4</name>
<reference evidence="1 2" key="1">
    <citation type="journal article" date="2008" name="Biol. Direct">
        <title>Complete genome sequence of the extremely acidophilic methanotroph isolate V4, Methylacidiphilum infernorum, a representative of the bacterial phylum Verrucomicrobia.</title>
        <authorList>
            <person name="Hou S."/>
            <person name="Makarova K.S."/>
            <person name="Saw J.H."/>
            <person name="Senin P."/>
            <person name="Ly B.V."/>
            <person name="Zhou Z."/>
            <person name="Ren Y."/>
            <person name="Wang J."/>
            <person name="Galperin M.Y."/>
            <person name="Omelchenko M.V."/>
            <person name="Wolf Y.I."/>
            <person name="Yutin N."/>
            <person name="Koonin E.V."/>
            <person name="Stott M.B."/>
            <person name="Mountain B.W."/>
            <person name="Crowe M.A."/>
            <person name="Smirnova A.V."/>
            <person name="Dunfield P.F."/>
            <person name="Feng L."/>
            <person name="Wang L."/>
            <person name="Alam M."/>
        </authorList>
    </citation>
    <scope>NUCLEOTIDE SEQUENCE [LARGE SCALE GENOMIC DNA]</scope>
    <source>
        <strain evidence="2">Isolate V4</strain>
    </source>
</reference>
<proteinExistence type="predicted"/>
<organism evidence="1 2">
    <name type="scientific">Methylacidiphilum infernorum (isolate V4)</name>
    <name type="common">Methylokorus infernorum (strain V4)</name>
    <dbReference type="NCBI Taxonomy" id="481448"/>
    <lineage>
        <taxon>Bacteria</taxon>
        <taxon>Pseudomonadati</taxon>
        <taxon>Verrucomicrobiota</taxon>
        <taxon>Methylacidiphilae</taxon>
        <taxon>Methylacidiphilales</taxon>
        <taxon>Methylacidiphilaceae</taxon>
        <taxon>Methylacidiphilum (ex Ratnadevi et al. 2023)</taxon>
    </lineage>
</organism>